<sequence>MQMAENEMGENRIVELTQAIENDPNNTDKLYELGRALESAGRFEEALSKFESIVLLEPEDHESIHAVGTLNLMLGRNLAAISSLTRATELWEDQPDYFADLGDALYSSGNAQGAKAAYETALSLALPNEEICERIRTALIKC</sequence>
<dbReference type="PANTHER" id="PTHR44943:SF8">
    <property type="entry name" value="TPR REPEAT-CONTAINING PROTEIN MJ0263"/>
    <property type="match status" value="1"/>
</dbReference>
<proteinExistence type="predicted"/>
<comment type="caution">
    <text evidence="4">The sequence shown here is derived from an EMBL/GenBank/DDBJ whole genome shotgun (WGS) entry which is preliminary data.</text>
</comment>
<dbReference type="InterPro" id="IPR019734">
    <property type="entry name" value="TPR_rpt"/>
</dbReference>
<dbReference type="PROSITE" id="PS50005">
    <property type="entry name" value="TPR"/>
    <property type="match status" value="1"/>
</dbReference>
<evidence type="ECO:0000256" key="3">
    <source>
        <dbReference type="PROSITE-ProRule" id="PRU00339"/>
    </source>
</evidence>
<dbReference type="Proteomes" id="UP000237819">
    <property type="component" value="Unassembled WGS sequence"/>
</dbReference>
<evidence type="ECO:0000313" key="4">
    <source>
        <dbReference type="EMBL" id="PQO43843.1"/>
    </source>
</evidence>
<evidence type="ECO:0000256" key="2">
    <source>
        <dbReference type="ARBA" id="ARBA00022803"/>
    </source>
</evidence>
<dbReference type="SMART" id="SM00028">
    <property type="entry name" value="TPR"/>
    <property type="match status" value="3"/>
</dbReference>
<dbReference type="InterPro" id="IPR011990">
    <property type="entry name" value="TPR-like_helical_dom_sf"/>
</dbReference>
<organism evidence="4 5">
    <name type="scientific">Blastopirellula marina</name>
    <dbReference type="NCBI Taxonomy" id="124"/>
    <lineage>
        <taxon>Bacteria</taxon>
        <taxon>Pseudomonadati</taxon>
        <taxon>Planctomycetota</taxon>
        <taxon>Planctomycetia</taxon>
        <taxon>Pirellulales</taxon>
        <taxon>Pirellulaceae</taxon>
        <taxon>Blastopirellula</taxon>
    </lineage>
</organism>
<dbReference type="Pfam" id="PF13432">
    <property type="entry name" value="TPR_16"/>
    <property type="match status" value="1"/>
</dbReference>
<dbReference type="EMBL" id="PUHZ01000022">
    <property type="protein sequence ID" value="PQO43843.1"/>
    <property type="molecule type" value="Genomic_DNA"/>
</dbReference>
<dbReference type="PANTHER" id="PTHR44943">
    <property type="entry name" value="CELLULOSE SYNTHASE OPERON PROTEIN C"/>
    <property type="match status" value="1"/>
</dbReference>
<evidence type="ECO:0000256" key="1">
    <source>
        <dbReference type="ARBA" id="ARBA00022737"/>
    </source>
</evidence>
<dbReference type="Gene3D" id="1.25.40.10">
    <property type="entry name" value="Tetratricopeptide repeat domain"/>
    <property type="match status" value="1"/>
</dbReference>
<feature type="repeat" description="TPR" evidence="3">
    <location>
        <begin position="27"/>
        <end position="60"/>
    </location>
</feature>
<dbReference type="InterPro" id="IPR051685">
    <property type="entry name" value="Ycf3/AcsC/BcsC/TPR_MFPF"/>
</dbReference>
<dbReference type="AlphaFoldDB" id="A0A2S8GHC5"/>
<dbReference type="SUPFAM" id="SSF48452">
    <property type="entry name" value="TPR-like"/>
    <property type="match status" value="1"/>
</dbReference>
<gene>
    <name evidence="4" type="ORF">C5Y93_21900</name>
</gene>
<evidence type="ECO:0000313" key="5">
    <source>
        <dbReference type="Proteomes" id="UP000237819"/>
    </source>
</evidence>
<dbReference type="Pfam" id="PF13431">
    <property type="entry name" value="TPR_17"/>
    <property type="match status" value="1"/>
</dbReference>
<accession>A0A2S8GHC5</accession>
<reference evidence="4 5" key="1">
    <citation type="submission" date="2018-02" db="EMBL/GenBank/DDBJ databases">
        <title>Comparative genomes isolates from brazilian mangrove.</title>
        <authorList>
            <person name="Araujo J.E."/>
            <person name="Taketani R.G."/>
            <person name="Silva M.C.P."/>
            <person name="Loureco M.V."/>
            <person name="Andreote F.D."/>
        </authorList>
    </citation>
    <scope>NUCLEOTIDE SEQUENCE [LARGE SCALE GENOMIC DNA]</scope>
    <source>
        <strain evidence="4 5">Nap-Phe MGV</strain>
    </source>
</reference>
<name>A0A2S8GHC5_9BACT</name>
<keyword evidence="1" id="KW-0677">Repeat</keyword>
<keyword evidence="2 3" id="KW-0802">TPR repeat</keyword>
<protein>
    <submittedName>
        <fullName evidence="4">Uncharacterized protein</fullName>
    </submittedName>
</protein>